<reference evidence="7 8" key="1">
    <citation type="journal article" date="2004" name="Science">
        <title>The Ashbya gossypii genome as a tool for mapping the ancient Saccharomyces cerevisiae genome.</title>
        <authorList>
            <person name="Dietrich F.S."/>
            <person name="Voegeli S."/>
            <person name="Brachat S."/>
            <person name="Lerch A."/>
            <person name="Gates K."/>
            <person name="Steiner S."/>
            <person name="Mohr C."/>
            <person name="Pohlmann R."/>
            <person name="Luedi P."/>
            <person name="Choi S."/>
            <person name="Wing R.A."/>
            <person name="Flavier A."/>
            <person name="Gaffney T.D."/>
            <person name="Philippsen P."/>
        </authorList>
    </citation>
    <scope>NUCLEOTIDE SEQUENCE [LARGE SCALE GENOMIC DNA]</scope>
    <source>
        <strain evidence="8">ATCC 10895 / CBS 109.51 / FGSC 9923 / NRRL Y-1056</strain>
    </source>
</reference>
<dbReference type="STRING" id="284811.Q75C20"/>
<dbReference type="GO" id="GO:0031680">
    <property type="term" value="C:G-protein beta/gamma-subunit complex"/>
    <property type="evidence" value="ECO:0007669"/>
    <property type="project" value="EnsemblFungi"/>
</dbReference>
<dbReference type="GO" id="GO:0000750">
    <property type="term" value="P:pheromone-dependent signal transduction involved in conjugation with cellular fusion"/>
    <property type="evidence" value="ECO:0007669"/>
    <property type="project" value="EnsemblFungi"/>
</dbReference>
<dbReference type="PRINTS" id="PR00319">
    <property type="entry name" value="GPROTEINB"/>
</dbReference>
<feature type="repeat" description="WD" evidence="5">
    <location>
        <begin position="123"/>
        <end position="164"/>
    </location>
</feature>
<dbReference type="GO" id="GO:0120171">
    <property type="term" value="C:Cdc24p-Far1p-Gbetagamma complex"/>
    <property type="evidence" value="ECO:0007669"/>
    <property type="project" value="EnsemblFungi"/>
</dbReference>
<reference evidence="8" key="2">
    <citation type="journal article" date="2013" name="G3 (Bethesda)">
        <title>Genomes of Ashbya fungi isolated from insects reveal four mating-type loci, numerous translocations, lack of transposons, and distinct gene duplications.</title>
        <authorList>
            <person name="Dietrich F.S."/>
            <person name="Voegeli S."/>
            <person name="Kuo S."/>
            <person name="Philippsen P."/>
        </authorList>
    </citation>
    <scope>GENOME REANNOTATION</scope>
    <source>
        <strain evidence="8">ATCC 10895 / CBS 109.51 / FGSC 9923 / NRRL Y-1056</strain>
    </source>
</reference>
<dbReference type="PRINTS" id="PR00320">
    <property type="entry name" value="GPROTEINBRPT"/>
</dbReference>
<feature type="coiled-coil region" evidence="6">
    <location>
        <begin position="76"/>
        <end position="103"/>
    </location>
</feature>
<evidence type="ECO:0000313" key="8">
    <source>
        <dbReference type="Proteomes" id="UP000000591"/>
    </source>
</evidence>
<evidence type="ECO:0000256" key="6">
    <source>
        <dbReference type="SAM" id="Coils"/>
    </source>
</evidence>
<dbReference type="GO" id="GO:0031267">
    <property type="term" value="F:small GTPase binding"/>
    <property type="evidence" value="ECO:0007669"/>
    <property type="project" value="EnsemblFungi"/>
</dbReference>
<dbReference type="RefSeq" id="NP_983499.1">
    <property type="nucleotide sequence ID" value="NM_208852.1"/>
</dbReference>
<evidence type="ECO:0000256" key="5">
    <source>
        <dbReference type="PROSITE-ProRule" id="PRU00221"/>
    </source>
</evidence>
<dbReference type="PROSITE" id="PS50082">
    <property type="entry name" value="WD_REPEATS_2"/>
    <property type="match status" value="4"/>
</dbReference>
<dbReference type="GO" id="GO:0001403">
    <property type="term" value="P:invasive growth in response to glucose limitation"/>
    <property type="evidence" value="ECO:0007669"/>
    <property type="project" value="EnsemblFungi"/>
</dbReference>
<dbReference type="InterPro" id="IPR001680">
    <property type="entry name" value="WD40_rpt"/>
</dbReference>
<keyword evidence="3" id="KW-0677">Repeat</keyword>
<dbReference type="GO" id="GO:0005737">
    <property type="term" value="C:cytoplasm"/>
    <property type="evidence" value="ECO:0000318"/>
    <property type="project" value="GO_Central"/>
</dbReference>
<dbReference type="GO" id="GO:0043577">
    <property type="term" value="P:chemotropism"/>
    <property type="evidence" value="ECO:0007669"/>
    <property type="project" value="EnsemblFungi"/>
</dbReference>
<dbReference type="AlphaFoldDB" id="Q75C20"/>
<feature type="repeat" description="WD" evidence="5">
    <location>
        <begin position="212"/>
        <end position="252"/>
    </location>
</feature>
<dbReference type="SMART" id="SM00320">
    <property type="entry name" value="WD40"/>
    <property type="match status" value="7"/>
</dbReference>
<evidence type="ECO:0000256" key="4">
    <source>
        <dbReference type="ARBA" id="ARBA00023224"/>
    </source>
</evidence>
<sequence length="467" mass="51540">MDSIRYPSIQISFLNLPETKRQSIYYQPAGDSCFRMKGYSEKINPPWQPFHAQDINVPDFPATTLEHAPEDVERQIGLAREEYKQLRTQINRIKSRIQDADLQSLSKNVAPITSVNLKPVTTLKGHNNKVSSFRWSSDSRTILSASQDGFMLLWDAATGLKSNAIPLHSQWVLSCAICPNGNLVASAGLDNNCTIYRVSRKDRIQQNIVSIFKGHTCYISEIEFLDDNSILTASGDMTCALWDITKSKRINEFADHLGDVLSLSAAPTETEGNGNVFASGGSDGYLYIWDKRVPTSVQSFFVSDSDVSKVKFFRNGNTIATGSDDGCTNLYDLRSDCRIANYSLSRSIHGATPVQQQTYIMSNMDYTAPSGTLARASPYSPAIGTVSSSFIDNQGVISMDFSRSGRLLYVSYTEFGCAVWDLVKGEIIGKLDGHSDRISGVATSPDGLAICTGSWDMTMKVWSPAYM</sequence>
<dbReference type="CDD" id="cd00200">
    <property type="entry name" value="WD40"/>
    <property type="match status" value="1"/>
</dbReference>
<gene>
    <name evidence="7" type="ORF">AGOS_ACR097W</name>
</gene>
<dbReference type="EMBL" id="AE016816">
    <property type="protein sequence ID" value="AAS51323.1"/>
    <property type="molecule type" value="Genomic_DNA"/>
</dbReference>
<dbReference type="GO" id="GO:0031682">
    <property type="term" value="F:G-protein gamma-subunit binding"/>
    <property type="evidence" value="ECO:0007669"/>
    <property type="project" value="EnsemblFungi"/>
</dbReference>
<dbReference type="SUPFAM" id="SSF50978">
    <property type="entry name" value="WD40 repeat-like"/>
    <property type="match status" value="1"/>
</dbReference>
<evidence type="ECO:0000256" key="1">
    <source>
        <dbReference type="ARBA" id="ARBA00009768"/>
    </source>
</evidence>
<accession>Q75C20</accession>
<dbReference type="PROSITE" id="PS50294">
    <property type="entry name" value="WD_REPEATS_REGION"/>
    <property type="match status" value="2"/>
</dbReference>
<keyword evidence="2 5" id="KW-0853">WD repeat</keyword>
<dbReference type="GO" id="GO:0061951">
    <property type="term" value="P:establishment of protein localization to plasma membrane"/>
    <property type="evidence" value="ECO:0007669"/>
    <property type="project" value="EnsemblFungi"/>
</dbReference>
<keyword evidence="6" id="KW-0175">Coiled coil</keyword>
<feature type="repeat" description="WD" evidence="5">
    <location>
        <begin position="253"/>
        <end position="299"/>
    </location>
</feature>
<dbReference type="eggNOG" id="KOG0286">
    <property type="taxonomic scope" value="Eukaryota"/>
</dbReference>
<dbReference type="GO" id="GO:0005937">
    <property type="term" value="C:mating projection"/>
    <property type="evidence" value="ECO:0007669"/>
    <property type="project" value="EnsemblFungi"/>
</dbReference>
<dbReference type="InterPro" id="IPR001632">
    <property type="entry name" value="WD40_G-protein_beta-like"/>
</dbReference>
<dbReference type="OrthoDB" id="10255630at2759"/>
<evidence type="ECO:0000313" key="7">
    <source>
        <dbReference type="EMBL" id="AAS51323.1"/>
    </source>
</evidence>
<dbReference type="KEGG" id="ago:AGOS_ACR097W"/>
<dbReference type="GO" id="GO:0019901">
    <property type="term" value="F:protein kinase binding"/>
    <property type="evidence" value="ECO:0007669"/>
    <property type="project" value="EnsemblFungi"/>
</dbReference>
<dbReference type="InterPro" id="IPR036322">
    <property type="entry name" value="WD40_repeat_dom_sf"/>
</dbReference>
<dbReference type="GO" id="GO:0007186">
    <property type="term" value="P:G protein-coupled receptor signaling pathway"/>
    <property type="evidence" value="ECO:0000318"/>
    <property type="project" value="GO_Central"/>
</dbReference>
<dbReference type="Pfam" id="PF00400">
    <property type="entry name" value="WD40"/>
    <property type="match status" value="1"/>
</dbReference>
<dbReference type="InterPro" id="IPR016346">
    <property type="entry name" value="G-protein_beta_1-5"/>
</dbReference>
<protein>
    <submittedName>
        <fullName evidence="7">ACR097Wp</fullName>
    </submittedName>
</protein>
<dbReference type="OMA" id="PLDSQWV"/>
<keyword evidence="8" id="KW-1185">Reference proteome</keyword>
<dbReference type="InterPro" id="IPR015943">
    <property type="entry name" value="WD40/YVTN_repeat-like_dom_sf"/>
</dbReference>
<dbReference type="GO" id="GO:0005834">
    <property type="term" value="C:heterotrimeric G-protein complex"/>
    <property type="evidence" value="ECO:0000318"/>
    <property type="project" value="GO_Central"/>
</dbReference>
<organism evidence="7 8">
    <name type="scientific">Eremothecium gossypii (strain ATCC 10895 / CBS 109.51 / FGSC 9923 / NRRL Y-1056)</name>
    <name type="common">Yeast</name>
    <name type="synonym">Ashbya gossypii</name>
    <dbReference type="NCBI Taxonomy" id="284811"/>
    <lineage>
        <taxon>Eukaryota</taxon>
        <taxon>Fungi</taxon>
        <taxon>Dikarya</taxon>
        <taxon>Ascomycota</taxon>
        <taxon>Saccharomycotina</taxon>
        <taxon>Saccharomycetes</taxon>
        <taxon>Saccharomycetales</taxon>
        <taxon>Saccharomycetaceae</taxon>
        <taxon>Eremothecium</taxon>
    </lineage>
</organism>
<dbReference type="FunCoup" id="Q75C20">
    <property type="interactions" value="488"/>
</dbReference>
<dbReference type="PROSITE" id="PS00678">
    <property type="entry name" value="WD_REPEATS_1"/>
    <property type="match status" value="2"/>
</dbReference>
<dbReference type="HOGENOM" id="CLU_000288_57_34_1"/>
<dbReference type="GeneID" id="4619629"/>
<dbReference type="PANTHER" id="PTHR19850">
    <property type="entry name" value="GUANINE NUCLEOTIDE-BINDING PROTEIN BETA G PROTEIN BETA"/>
    <property type="match status" value="1"/>
</dbReference>
<dbReference type="GO" id="GO:0097110">
    <property type="term" value="F:scaffold protein binding"/>
    <property type="evidence" value="ECO:0007669"/>
    <property type="project" value="EnsemblFungi"/>
</dbReference>
<evidence type="ECO:0000256" key="2">
    <source>
        <dbReference type="ARBA" id="ARBA00022574"/>
    </source>
</evidence>
<dbReference type="GO" id="GO:0030159">
    <property type="term" value="F:signaling receptor complex adaptor activity"/>
    <property type="evidence" value="ECO:0000318"/>
    <property type="project" value="GO_Central"/>
</dbReference>
<evidence type="ECO:0000256" key="3">
    <source>
        <dbReference type="ARBA" id="ARBA00022737"/>
    </source>
</evidence>
<feature type="repeat" description="WD" evidence="5">
    <location>
        <begin position="431"/>
        <end position="467"/>
    </location>
</feature>
<name>Q75C20_EREGS</name>
<dbReference type="InterPro" id="IPR020472">
    <property type="entry name" value="WD40_PAC1"/>
</dbReference>
<keyword evidence="4" id="KW-0807">Transducer</keyword>
<dbReference type="Proteomes" id="UP000000591">
    <property type="component" value="Chromosome III"/>
</dbReference>
<dbReference type="InterPro" id="IPR019775">
    <property type="entry name" value="WD40_repeat_CS"/>
</dbReference>
<proteinExistence type="inferred from homology"/>
<dbReference type="Gene3D" id="2.130.10.10">
    <property type="entry name" value="YVTN repeat-like/Quinoprotein amine dehydrogenase"/>
    <property type="match status" value="2"/>
</dbReference>
<dbReference type="InParanoid" id="Q75C20"/>
<comment type="similarity">
    <text evidence="1">Belongs to the WD repeat G protein beta family.</text>
</comment>
<dbReference type="GO" id="GO:0001965">
    <property type="term" value="F:G-protein alpha-subunit binding"/>
    <property type="evidence" value="ECO:0007669"/>
    <property type="project" value="EnsemblFungi"/>
</dbReference>
<dbReference type="Pfam" id="PF25391">
    <property type="entry name" value="WD40_Gbeta"/>
    <property type="match status" value="1"/>
</dbReference>
<dbReference type="GO" id="GO:1903260">
    <property type="term" value="P:protein localization to mating projection tip"/>
    <property type="evidence" value="ECO:0007669"/>
    <property type="project" value="EnsemblFungi"/>
</dbReference>